<dbReference type="GO" id="GO:0000981">
    <property type="term" value="F:DNA-binding transcription factor activity, RNA polymerase II-specific"/>
    <property type="evidence" value="ECO:0007669"/>
    <property type="project" value="InterPro"/>
</dbReference>
<accession>A0A1L7XIL2</accession>
<evidence type="ECO:0000313" key="10">
    <source>
        <dbReference type="Proteomes" id="UP000184330"/>
    </source>
</evidence>
<evidence type="ECO:0000256" key="1">
    <source>
        <dbReference type="ARBA" id="ARBA00004123"/>
    </source>
</evidence>
<keyword evidence="4" id="KW-0805">Transcription regulation</keyword>
<evidence type="ECO:0000256" key="5">
    <source>
        <dbReference type="ARBA" id="ARBA00023125"/>
    </source>
</evidence>
<reference evidence="9 10" key="1">
    <citation type="submission" date="2016-03" db="EMBL/GenBank/DDBJ databases">
        <authorList>
            <person name="Ploux O."/>
        </authorList>
    </citation>
    <scope>NUCLEOTIDE SEQUENCE [LARGE SCALE GENOMIC DNA]</scope>
    <source>
        <strain evidence="9 10">UAMH 11012</strain>
    </source>
</reference>
<dbReference type="InterPro" id="IPR001138">
    <property type="entry name" value="Zn2Cys6_DnaBD"/>
</dbReference>
<dbReference type="OrthoDB" id="3479218at2759"/>
<dbReference type="CDD" id="cd00067">
    <property type="entry name" value="GAL4"/>
    <property type="match status" value="1"/>
</dbReference>
<keyword evidence="2" id="KW-0479">Metal-binding</keyword>
<dbReference type="InterPro" id="IPR052202">
    <property type="entry name" value="Yeast_MetPath_Reg"/>
</dbReference>
<organism evidence="9 10">
    <name type="scientific">Phialocephala subalpina</name>
    <dbReference type="NCBI Taxonomy" id="576137"/>
    <lineage>
        <taxon>Eukaryota</taxon>
        <taxon>Fungi</taxon>
        <taxon>Dikarya</taxon>
        <taxon>Ascomycota</taxon>
        <taxon>Pezizomycotina</taxon>
        <taxon>Leotiomycetes</taxon>
        <taxon>Helotiales</taxon>
        <taxon>Mollisiaceae</taxon>
        <taxon>Phialocephala</taxon>
        <taxon>Phialocephala fortinii species complex</taxon>
    </lineage>
</organism>
<feature type="domain" description="Zn(2)-C6 fungal-type" evidence="8">
    <location>
        <begin position="12"/>
        <end position="42"/>
    </location>
</feature>
<keyword evidence="6" id="KW-0804">Transcription</keyword>
<dbReference type="SUPFAM" id="SSF57701">
    <property type="entry name" value="Zn2/Cys6 DNA-binding domain"/>
    <property type="match status" value="1"/>
</dbReference>
<dbReference type="Pfam" id="PF00172">
    <property type="entry name" value="Zn_clus"/>
    <property type="match status" value="1"/>
</dbReference>
<keyword evidence="10" id="KW-1185">Reference proteome</keyword>
<comment type="subcellular location">
    <subcellularLocation>
        <location evidence="1">Nucleus</location>
    </subcellularLocation>
</comment>
<evidence type="ECO:0000313" key="9">
    <source>
        <dbReference type="EMBL" id="CZR64864.1"/>
    </source>
</evidence>
<evidence type="ECO:0000259" key="8">
    <source>
        <dbReference type="PROSITE" id="PS50048"/>
    </source>
</evidence>
<dbReference type="AlphaFoldDB" id="A0A1L7XIL2"/>
<dbReference type="GO" id="GO:0043565">
    <property type="term" value="F:sequence-specific DNA binding"/>
    <property type="evidence" value="ECO:0007669"/>
    <property type="project" value="TreeGrafter"/>
</dbReference>
<dbReference type="PANTHER" id="PTHR47782:SF12">
    <property type="entry name" value="ZN(II)2CYS6 TRANSCRIPTION FACTOR (EUROFUNG)"/>
    <property type="match status" value="1"/>
</dbReference>
<evidence type="ECO:0000256" key="6">
    <source>
        <dbReference type="ARBA" id="ARBA00023163"/>
    </source>
</evidence>
<evidence type="ECO:0000256" key="3">
    <source>
        <dbReference type="ARBA" id="ARBA00022833"/>
    </source>
</evidence>
<evidence type="ECO:0000256" key="7">
    <source>
        <dbReference type="ARBA" id="ARBA00023242"/>
    </source>
</evidence>
<dbReference type="STRING" id="576137.A0A1L7XIL2"/>
<gene>
    <name evidence="9" type="ORF">PAC_14763</name>
</gene>
<dbReference type="SMART" id="SM00066">
    <property type="entry name" value="GAL4"/>
    <property type="match status" value="1"/>
</dbReference>
<name>A0A1L7XIL2_9HELO</name>
<dbReference type="GO" id="GO:0008270">
    <property type="term" value="F:zinc ion binding"/>
    <property type="evidence" value="ECO:0007669"/>
    <property type="project" value="InterPro"/>
</dbReference>
<dbReference type="Proteomes" id="UP000184330">
    <property type="component" value="Unassembled WGS sequence"/>
</dbReference>
<keyword evidence="7" id="KW-0539">Nucleus</keyword>
<keyword evidence="3" id="KW-0862">Zinc</keyword>
<dbReference type="GO" id="GO:0005634">
    <property type="term" value="C:nucleus"/>
    <property type="evidence" value="ECO:0007669"/>
    <property type="project" value="UniProtKB-SubCell"/>
</dbReference>
<evidence type="ECO:0000256" key="4">
    <source>
        <dbReference type="ARBA" id="ARBA00023015"/>
    </source>
</evidence>
<sequence length="519" mass="56935">MALDSTRAMLPTCNRCRTRRIKCDASLPSCANCAKVNFSCQFVDAVLNETIPRSYIKSLYDRIDELNSLLSVQNKRDSATNSLNGQISLPDEALFGHHTIPSRNGQSRYLGPSPPALSAFSVVSSLVSLGIGLDPPAMLSGTDSIHDLIDLAKVDRSMVSPNIIRVLLAHYDRCIAPAYPVLSSTFTADAETALKRLQDPAKFKVLIASGIAAAHKAYHEPSWRVIAKICRHWAGELAGTIIELRDADAVEALILLLVYELADPESCIVFELLDFATRICLELGWHRIEKIDESNNSSQEQADDLPDELNDCDKRRLMSVLRSTDRQLRLIFQRPSMLSGCPTTSKPDSVVVFELYMEIVSTVSCLGPNPETCPLSGHLLSLLSVLDRLPWEDHLAQECWLLILPVCVAHSRSLMCCAQPCSITVPNFQFKVLEAAVSVLDAVHLGVSSPEAFMPPFIATSKAFSAGCTLVAGIKEGWDGAEKVTGSLLKCSEALSFTAPLWRGGRDHYEVWRKIVAVV</sequence>
<dbReference type="PROSITE" id="PS00463">
    <property type="entry name" value="ZN2_CY6_FUNGAL_1"/>
    <property type="match status" value="1"/>
</dbReference>
<dbReference type="GO" id="GO:0045944">
    <property type="term" value="P:positive regulation of transcription by RNA polymerase II"/>
    <property type="evidence" value="ECO:0007669"/>
    <property type="project" value="TreeGrafter"/>
</dbReference>
<dbReference type="CDD" id="cd12148">
    <property type="entry name" value="fungal_TF_MHR"/>
    <property type="match status" value="1"/>
</dbReference>
<dbReference type="PANTHER" id="PTHR47782">
    <property type="entry name" value="ZN(II)2CYS6 TRANSCRIPTION FACTOR (EUROFUNG)-RELATED"/>
    <property type="match status" value="1"/>
</dbReference>
<dbReference type="Gene3D" id="4.10.240.10">
    <property type="entry name" value="Zn(2)-C6 fungal-type DNA-binding domain"/>
    <property type="match status" value="1"/>
</dbReference>
<keyword evidence="5" id="KW-0238">DNA-binding</keyword>
<dbReference type="EMBL" id="FJOG01000028">
    <property type="protein sequence ID" value="CZR64864.1"/>
    <property type="molecule type" value="Genomic_DNA"/>
</dbReference>
<evidence type="ECO:0000256" key="2">
    <source>
        <dbReference type="ARBA" id="ARBA00022723"/>
    </source>
</evidence>
<proteinExistence type="predicted"/>
<dbReference type="PROSITE" id="PS50048">
    <property type="entry name" value="ZN2_CY6_FUNGAL_2"/>
    <property type="match status" value="1"/>
</dbReference>
<protein>
    <recommendedName>
        <fullName evidence="8">Zn(2)-C6 fungal-type domain-containing protein</fullName>
    </recommendedName>
</protein>
<dbReference type="InterPro" id="IPR036864">
    <property type="entry name" value="Zn2-C6_fun-type_DNA-bd_sf"/>
</dbReference>